<keyword evidence="3" id="KW-1185">Reference proteome</keyword>
<name>A0A0A8K6U3_9HYPH</name>
<dbReference type="AlphaFoldDB" id="A0A0A8K6U3"/>
<organism evidence="2 3">
    <name type="scientific">Methyloceanibacter caenitepidi</name>
    <dbReference type="NCBI Taxonomy" id="1384459"/>
    <lineage>
        <taxon>Bacteria</taxon>
        <taxon>Pseudomonadati</taxon>
        <taxon>Pseudomonadota</taxon>
        <taxon>Alphaproteobacteria</taxon>
        <taxon>Hyphomicrobiales</taxon>
        <taxon>Hyphomicrobiaceae</taxon>
        <taxon>Methyloceanibacter</taxon>
    </lineage>
</organism>
<dbReference type="Proteomes" id="UP000031643">
    <property type="component" value="Chromosome"/>
</dbReference>
<sequence>MSASEGFQEFLRDQLAGFGPVSIRRMFGGAGVYADNVMFGLIADDTLYLKADDTTAPDFEAEGMRAFTYTAKGRKPVSMSYWEVPLRLLEDPDELVAWARAALSIACAAKRPARKKKPARRKTAPKRST</sequence>
<dbReference type="RefSeq" id="WP_045368660.1">
    <property type="nucleotide sequence ID" value="NZ_AP014648.1"/>
</dbReference>
<dbReference type="PANTHER" id="PTHR36121">
    <property type="entry name" value="PROTEIN SXY"/>
    <property type="match status" value="1"/>
</dbReference>
<dbReference type="Gene3D" id="3.30.1460.30">
    <property type="entry name" value="YgaC/TfoX-N like chaperone"/>
    <property type="match status" value="1"/>
</dbReference>
<dbReference type="InterPro" id="IPR007076">
    <property type="entry name" value="TfoX_N"/>
</dbReference>
<dbReference type="STRING" id="1384459.GL4_3059"/>
<evidence type="ECO:0000313" key="3">
    <source>
        <dbReference type="Proteomes" id="UP000031643"/>
    </source>
</evidence>
<reference evidence="2 3" key="1">
    <citation type="submission" date="2014-09" db="EMBL/GenBank/DDBJ databases">
        <title>Genome sequencing of Methyloceanibacter caenitepidi Gela4.</title>
        <authorList>
            <person name="Takeuchi M."/>
            <person name="Susumu S."/>
            <person name="Kamagata Y."/>
            <person name="Oshima K."/>
            <person name="Hattori M."/>
            <person name="Iwasaki W."/>
        </authorList>
    </citation>
    <scope>NUCLEOTIDE SEQUENCE [LARGE SCALE GENOMIC DNA]</scope>
    <source>
        <strain evidence="2 3">Gela4</strain>
    </source>
</reference>
<dbReference type="SUPFAM" id="SSF159894">
    <property type="entry name" value="YgaC/TfoX-N like"/>
    <property type="match status" value="1"/>
</dbReference>
<protein>
    <submittedName>
        <fullName evidence="2">Regulator of competence-specific genes</fullName>
    </submittedName>
</protein>
<evidence type="ECO:0000313" key="2">
    <source>
        <dbReference type="EMBL" id="BAQ18491.1"/>
    </source>
</evidence>
<proteinExistence type="predicted"/>
<evidence type="ECO:0000259" key="1">
    <source>
        <dbReference type="Pfam" id="PF04993"/>
    </source>
</evidence>
<dbReference type="InterPro" id="IPR047525">
    <property type="entry name" value="TfoX-like"/>
</dbReference>
<dbReference type="EMBL" id="AP014648">
    <property type="protein sequence ID" value="BAQ18491.1"/>
    <property type="molecule type" value="Genomic_DNA"/>
</dbReference>
<feature type="domain" description="TfoX N-terminal" evidence="1">
    <location>
        <begin position="13"/>
        <end position="104"/>
    </location>
</feature>
<dbReference type="PANTHER" id="PTHR36121:SF1">
    <property type="entry name" value="PROTEIN SXY"/>
    <property type="match status" value="1"/>
</dbReference>
<gene>
    <name evidence="2" type="ORF">GL4_3059</name>
</gene>
<dbReference type="HOGENOM" id="CLU_125849_3_0_5"/>
<dbReference type="Pfam" id="PF04993">
    <property type="entry name" value="TfoX_N"/>
    <property type="match status" value="1"/>
</dbReference>
<accession>A0A0A8K6U3</accession>
<dbReference type="KEGG" id="mcg:GL4_3059"/>
<dbReference type="OrthoDB" id="1524907at2"/>